<proteinExistence type="predicted"/>
<keyword evidence="1" id="KW-1133">Transmembrane helix</keyword>
<keyword evidence="1" id="KW-0472">Membrane</keyword>
<dbReference type="EMBL" id="KI927553">
    <property type="protein sequence ID" value="ETW59136.1"/>
    <property type="molecule type" value="Genomic_DNA"/>
</dbReference>
<evidence type="ECO:0000313" key="2">
    <source>
        <dbReference type="EMBL" id="ETW59136.1"/>
    </source>
</evidence>
<protein>
    <submittedName>
        <fullName evidence="2">Uncharacterized protein</fullName>
    </submittedName>
</protein>
<reference evidence="2 3" key="2">
    <citation type="submission" date="2013-02" db="EMBL/GenBank/DDBJ databases">
        <title>The Genome Sequence of Plasmodium falciparum CAMP/Malaysia.</title>
        <authorList>
            <consortium name="The Broad Institute Genome Sequencing Platform"/>
            <consortium name="The Broad Institute Genome Sequencing Center for Infectious Disease"/>
            <person name="Neafsey D."/>
            <person name="Cheeseman I."/>
            <person name="Volkman S."/>
            <person name="Adams J."/>
            <person name="Walker B."/>
            <person name="Young S.K."/>
            <person name="Zeng Q."/>
            <person name="Gargeya S."/>
            <person name="Fitzgerald M."/>
            <person name="Haas B."/>
            <person name="Abouelleil A."/>
            <person name="Alvarado L."/>
            <person name="Arachchi H.M."/>
            <person name="Berlin A.M."/>
            <person name="Chapman S.B."/>
            <person name="Dewar J."/>
            <person name="Goldberg J."/>
            <person name="Griggs A."/>
            <person name="Gujja S."/>
            <person name="Hansen M."/>
            <person name="Howarth C."/>
            <person name="Imamovic A."/>
            <person name="Larimer J."/>
            <person name="McCowan C."/>
            <person name="Murphy C."/>
            <person name="Neiman D."/>
            <person name="Pearson M."/>
            <person name="Priest M."/>
            <person name="Roberts A."/>
            <person name="Saif S."/>
            <person name="Shea T."/>
            <person name="Sisk P."/>
            <person name="Sykes S."/>
            <person name="Wortman J."/>
            <person name="Nusbaum C."/>
            <person name="Birren B."/>
        </authorList>
    </citation>
    <scope>NUCLEOTIDE SEQUENCE [LARGE SCALE GENOMIC DNA]</scope>
    <source>
        <strain evidence="2 3">CAMP/Malaysia</strain>
    </source>
</reference>
<evidence type="ECO:0000313" key="3">
    <source>
        <dbReference type="Proteomes" id="UP000030694"/>
    </source>
</evidence>
<reference evidence="2 3" key="1">
    <citation type="submission" date="2013-02" db="EMBL/GenBank/DDBJ databases">
        <title>The Genome Annotation of Plasmodium falciparum CAMP/Malaysia.</title>
        <authorList>
            <consortium name="The Broad Institute Genome Sequencing Platform"/>
            <consortium name="The Broad Institute Genome Sequencing Center for Infectious Disease"/>
            <person name="Neafsey D."/>
            <person name="Hoffman S."/>
            <person name="Volkman S."/>
            <person name="Rosenthal P."/>
            <person name="Walker B."/>
            <person name="Young S.K."/>
            <person name="Zeng Q."/>
            <person name="Gargeya S."/>
            <person name="Fitzgerald M."/>
            <person name="Haas B."/>
            <person name="Abouelleil A."/>
            <person name="Allen A.W."/>
            <person name="Alvarado L."/>
            <person name="Arachchi H.M."/>
            <person name="Berlin A.M."/>
            <person name="Chapman S.B."/>
            <person name="Gainer-Dewar J."/>
            <person name="Goldberg J."/>
            <person name="Griggs A."/>
            <person name="Gujja S."/>
            <person name="Hansen M."/>
            <person name="Howarth C."/>
            <person name="Imamovic A."/>
            <person name="Ireland A."/>
            <person name="Larimer J."/>
            <person name="McCowan C."/>
            <person name="Murphy C."/>
            <person name="Pearson M."/>
            <person name="Poon T.W."/>
            <person name="Priest M."/>
            <person name="Roberts A."/>
            <person name="Saif S."/>
            <person name="Shea T."/>
            <person name="Sisk P."/>
            <person name="Sykes S."/>
            <person name="Wortman J."/>
            <person name="Nusbaum C."/>
            <person name="Birren B."/>
        </authorList>
    </citation>
    <scope>NUCLEOTIDE SEQUENCE [LARGE SCALE GENOMIC DNA]</scope>
    <source>
        <strain evidence="2 3">CAMP/Malaysia</strain>
    </source>
</reference>
<dbReference type="AlphaFoldDB" id="A0A024X2U6"/>
<dbReference type="OMA" id="CNKYNYF"/>
<gene>
    <name evidence="2" type="ORF">PFMC_05017</name>
</gene>
<keyword evidence="1" id="KW-0812">Transmembrane</keyword>
<organism evidence="2 3">
    <name type="scientific">Plasmodium falciparum (isolate Camp / Malaysia)</name>
    <dbReference type="NCBI Taxonomy" id="5835"/>
    <lineage>
        <taxon>Eukaryota</taxon>
        <taxon>Sar</taxon>
        <taxon>Alveolata</taxon>
        <taxon>Apicomplexa</taxon>
        <taxon>Aconoidasida</taxon>
        <taxon>Haemosporida</taxon>
        <taxon>Plasmodiidae</taxon>
        <taxon>Plasmodium</taxon>
        <taxon>Plasmodium (Laverania)</taxon>
    </lineage>
</organism>
<accession>A0A024X2U6</accession>
<dbReference type="Proteomes" id="UP000030694">
    <property type="component" value="Unassembled WGS sequence"/>
</dbReference>
<sequence>MSEKRKCNKYNYFDIFLLKVEILYLNFINIFFQNFLFRRIIKIVTLSLICRNILSKTYF</sequence>
<feature type="transmembrane region" description="Helical" evidence="1">
    <location>
        <begin position="12"/>
        <end position="30"/>
    </location>
</feature>
<name>A0A024X2U6_PLAFC</name>
<evidence type="ECO:0000256" key="1">
    <source>
        <dbReference type="SAM" id="Phobius"/>
    </source>
</evidence>